<keyword evidence="5 7" id="KW-1133">Transmembrane helix</keyword>
<feature type="domain" description="ABC transmembrane type-1" evidence="8">
    <location>
        <begin position="87"/>
        <end position="278"/>
    </location>
</feature>
<evidence type="ECO:0000256" key="2">
    <source>
        <dbReference type="ARBA" id="ARBA00022448"/>
    </source>
</evidence>
<dbReference type="PANTHER" id="PTHR43744">
    <property type="entry name" value="ABC TRANSPORTER PERMEASE PROTEIN MG189-RELATED-RELATED"/>
    <property type="match status" value="1"/>
</dbReference>
<dbReference type="InterPro" id="IPR035906">
    <property type="entry name" value="MetI-like_sf"/>
</dbReference>
<dbReference type="InterPro" id="IPR000515">
    <property type="entry name" value="MetI-like"/>
</dbReference>
<evidence type="ECO:0000256" key="4">
    <source>
        <dbReference type="ARBA" id="ARBA00022692"/>
    </source>
</evidence>
<keyword evidence="3" id="KW-1003">Cell membrane</keyword>
<accession>A0ABN2ESK8</accession>
<dbReference type="SUPFAM" id="SSF161098">
    <property type="entry name" value="MetI-like"/>
    <property type="match status" value="1"/>
</dbReference>
<name>A0ABN2ESK8_9ACTN</name>
<keyword evidence="10" id="KW-1185">Reference proteome</keyword>
<feature type="transmembrane region" description="Helical" evidence="7">
    <location>
        <begin position="262"/>
        <end position="278"/>
    </location>
</feature>
<gene>
    <name evidence="9" type="ORF">GCM10009789_80270</name>
</gene>
<comment type="subcellular location">
    <subcellularLocation>
        <location evidence="1 7">Cell membrane</location>
        <topology evidence="1 7">Multi-pass membrane protein</topology>
    </subcellularLocation>
</comment>
<evidence type="ECO:0000313" key="10">
    <source>
        <dbReference type="Proteomes" id="UP001500393"/>
    </source>
</evidence>
<keyword evidence="4 7" id="KW-0812">Transmembrane</keyword>
<feature type="transmembrane region" description="Helical" evidence="7">
    <location>
        <begin position="87"/>
        <end position="109"/>
    </location>
</feature>
<comment type="caution">
    <text evidence="9">The sequence shown here is derived from an EMBL/GenBank/DDBJ whole genome shotgun (WGS) entry which is preliminary data.</text>
</comment>
<feature type="transmembrane region" description="Helical" evidence="7">
    <location>
        <begin position="155"/>
        <end position="179"/>
    </location>
</feature>
<feature type="transmembrane region" description="Helical" evidence="7">
    <location>
        <begin position="200"/>
        <end position="224"/>
    </location>
</feature>
<evidence type="ECO:0000259" key="8">
    <source>
        <dbReference type="PROSITE" id="PS50928"/>
    </source>
</evidence>
<evidence type="ECO:0000256" key="7">
    <source>
        <dbReference type="RuleBase" id="RU363032"/>
    </source>
</evidence>
<evidence type="ECO:0000256" key="6">
    <source>
        <dbReference type="ARBA" id="ARBA00023136"/>
    </source>
</evidence>
<dbReference type="PROSITE" id="PS50928">
    <property type="entry name" value="ABC_TM1"/>
    <property type="match status" value="1"/>
</dbReference>
<evidence type="ECO:0000256" key="1">
    <source>
        <dbReference type="ARBA" id="ARBA00004651"/>
    </source>
</evidence>
<sequence length="292" mass="32156">MTTLTLTRSRVSRKDPDRYKQGTARWVVLALVVLTAALVLVPFLIMVMNAFKSPADYSGNGPLAWPESFQLDGLKNYWQQVHFEGKLLNSIIISGSVAMLGVVLSLLNAYALGVGRVRGRIWITGLFLLANMISQEALVYPLYSMAKSFGLYNSRLSVIIIFTVIQSAFGTYLLASVLGTFPKALLEAAALDGAGRWTTLWRVVVPTVRPTLSVLLIFFFIWTWNEFFIPLVMLIDNSTQTVPLALASLQGDRLMDATTTNAGALISLLPTVVFFLIFQRTLTRGVTVGAVK</sequence>
<dbReference type="EMBL" id="BAAAOS010000064">
    <property type="protein sequence ID" value="GAA1614071.1"/>
    <property type="molecule type" value="Genomic_DNA"/>
</dbReference>
<organism evidence="9 10">
    <name type="scientific">Kribbella sancticallisti</name>
    <dbReference type="NCBI Taxonomy" id="460087"/>
    <lineage>
        <taxon>Bacteria</taxon>
        <taxon>Bacillati</taxon>
        <taxon>Actinomycetota</taxon>
        <taxon>Actinomycetes</taxon>
        <taxon>Propionibacteriales</taxon>
        <taxon>Kribbellaceae</taxon>
        <taxon>Kribbella</taxon>
    </lineage>
</organism>
<evidence type="ECO:0000313" key="9">
    <source>
        <dbReference type="EMBL" id="GAA1614071.1"/>
    </source>
</evidence>
<dbReference type="Proteomes" id="UP001500393">
    <property type="component" value="Unassembled WGS sequence"/>
</dbReference>
<feature type="transmembrane region" description="Helical" evidence="7">
    <location>
        <begin position="26"/>
        <end position="51"/>
    </location>
</feature>
<dbReference type="Gene3D" id="1.10.3720.10">
    <property type="entry name" value="MetI-like"/>
    <property type="match status" value="1"/>
</dbReference>
<protein>
    <submittedName>
        <fullName evidence="9">Carbohydrate ABC transporter permease</fullName>
    </submittedName>
</protein>
<dbReference type="RefSeq" id="WP_344222002.1">
    <property type="nucleotide sequence ID" value="NZ_BAAAOS010000064.1"/>
</dbReference>
<comment type="similarity">
    <text evidence="7">Belongs to the binding-protein-dependent transport system permease family.</text>
</comment>
<feature type="transmembrane region" description="Helical" evidence="7">
    <location>
        <begin position="121"/>
        <end position="143"/>
    </location>
</feature>
<dbReference type="Pfam" id="PF00528">
    <property type="entry name" value="BPD_transp_1"/>
    <property type="match status" value="1"/>
</dbReference>
<keyword evidence="2 7" id="KW-0813">Transport</keyword>
<evidence type="ECO:0000256" key="5">
    <source>
        <dbReference type="ARBA" id="ARBA00022989"/>
    </source>
</evidence>
<dbReference type="CDD" id="cd06261">
    <property type="entry name" value="TM_PBP2"/>
    <property type="match status" value="1"/>
</dbReference>
<evidence type="ECO:0000256" key="3">
    <source>
        <dbReference type="ARBA" id="ARBA00022475"/>
    </source>
</evidence>
<keyword evidence="6 7" id="KW-0472">Membrane</keyword>
<reference evidence="9 10" key="1">
    <citation type="journal article" date="2019" name="Int. J. Syst. Evol. Microbiol.">
        <title>The Global Catalogue of Microorganisms (GCM) 10K type strain sequencing project: providing services to taxonomists for standard genome sequencing and annotation.</title>
        <authorList>
            <consortium name="The Broad Institute Genomics Platform"/>
            <consortium name="The Broad Institute Genome Sequencing Center for Infectious Disease"/>
            <person name="Wu L."/>
            <person name="Ma J."/>
        </authorList>
    </citation>
    <scope>NUCLEOTIDE SEQUENCE [LARGE SCALE GENOMIC DNA]</scope>
    <source>
        <strain evidence="9 10">JCM 14969</strain>
    </source>
</reference>
<proteinExistence type="inferred from homology"/>
<dbReference type="PANTHER" id="PTHR43744:SF8">
    <property type="entry name" value="SN-GLYCEROL-3-PHOSPHATE TRANSPORT SYSTEM PERMEASE PROTEIN UGPE"/>
    <property type="match status" value="1"/>
</dbReference>